<dbReference type="PROSITE" id="PS50837">
    <property type="entry name" value="NACHT"/>
    <property type="match status" value="1"/>
</dbReference>
<dbReference type="InterPro" id="IPR011047">
    <property type="entry name" value="Quinoprotein_ADH-like_sf"/>
</dbReference>
<dbReference type="Pfam" id="PF05729">
    <property type="entry name" value="NACHT"/>
    <property type="match status" value="1"/>
</dbReference>
<name>A0A6J8AG26_MYTCO</name>
<dbReference type="InterPro" id="IPR015943">
    <property type="entry name" value="WD40/YVTN_repeat-like_dom_sf"/>
</dbReference>
<dbReference type="SUPFAM" id="SSF52540">
    <property type="entry name" value="P-loop containing nucleoside triphosphate hydrolases"/>
    <property type="match status" value="1"/>
</dbReference>
<accession>A0A6J8AG26</accession>
<dbReference type="PANTHER" id="PTHR19871:SF14">
    <property type="entry name" value="DUF4062 DOMAIN-CONTAINING PROTEIN"/>
    <property type="match status" value="1"/>
</dbReference>
<sequence length="1746" mass="198454">MATTNGGHLPVKAILSGHLRGYEIPNIPPKVVRVFLASTGQDTVTERNTLVKEVYPELRQYCRQKYGLEFQIVDLDWGLPTDSLHADQRLTDFKLREIRRCQRYTAGPTFVAIIGQRYGDKVLQTSIPAEEYDLIRMVLHKHKGRETRAAPILDKWYIKDNNSIAPVFVLQDVASVIPDILSSDEEKQKKADQEWKEAETEMKRLLNKGAEFCYLEGLIDSDTKQKYTMSEFENQTQIGIEESGCPSSLGVVLLRRIVDLTNYIDDPKAPTFTEILYNDKTEEYETDTVSSHLLSKMANRLRNLVSENNTTSFDVLWRYDDVISPELHKDYLKSFCDNFKNKLITLIDNEASKLPVDVEPEICEEALSHLMRCRDLADDFCVRADELVALQSYLQNTYNHPIVVHGASGSGKSTLISKLCVEIPEVFNKNAITVVRYVGYTSRSSDIKQLLSSLCTQILNALEKENNEIPKDFKDQQNLFHNLLKHIPDDKLLIILLDGIEQISKDYNAHMLSWLPVHLPTNVKIILTTDPVSNKILEKLKKDVVTNESSFIELQDLDLESCELTLDFFLFRYGRKITDQQKMAFRSALSKHPCLLYISLCAEKARQLKSTETMEKVIFPENTVDAINKFFDELETEHGTTLVSRAMCYLVASVTGLGDLEMEDVLSMDDDVLNAIYVTHHPPTRRIPFIKWLRLKEAINRFLLERVTNGVTFYYWRNDQFVDIIRKRYMKDESIVKTVHSLLADYFLGTWSSKPKPISPIPNECSAMIKASGTSGERFVPEQPLTFQLDNSPVRFNRRMYDQVPRNLYKAERFDELNKLILFNYEWIYSKTKALSLQHIFADFALNPGVEAHLVEEALRVAEATIETDINNMAPEISGHLLPYYKNLPNIKALVYQCDTAGLKHCAMVPNFSYLQVPGSSLQFTFSTEVPSDYFRFMKDERFLLSKHRDSPYIHVFDMITGETKKNIFTSNGALYVTPDGAKFLIVDHVTEKAIKVHKSETGEFIGQLIVLNNIDVKPKEKYKISDICLTNDRLCVLVTTDVSYLCIADIESCQFLQIICLDGRSDMCRISNDGQFVFCNSNEFLLSYDMYSLEHIYTLAIAYRPVSMAFTKDGCRAYLCNESETKLTIIHLHRGSVEMVYKTVLDEDMPNDRLQNLCISPNDEMVLIRGLENIVVYGRSNERVVARFPRPKDVPKEFKLPKRNIVELNYKQAEFSRDGKFVIGTIFRNIYLWQISTGNLITTIQAPVGIIARLMVCQKSSHVVTQLDHSNEIQVWNIGDAVNQVDMLDKLSGPIVDVQVTSDNSIAYVVCKSSDEIGVIDMCSGVMLDLLTHDSNVRDFAITPTGSYALVSTSTKKKDISNKLWDMSERQIIKEFGNAVGFCISPHQESYILFVSQESMKYQAPYSVTMFRFIGDAFHEYVHPLALKFVLDKPFLTYDDKYLVVLTAQDHIQTKAAYDTPTICTFSMEEDMKVAYFTPESFEGSVNIGSILKLMPCKNNPYTIAVLYESGDDINKNYYASESGMGRGFLILDICSGSLISICYPFMPNEPRVDRGILFADDFSFCLDDQSNIFDIGQQDYIGQLTDIGVQPCLTALNGNVIVYCDNTKLLVVRVRDGTVIAACDVHSRLCKLKLCPNERTIIAGCEDGTIASYVIIDPEVDDPESIVQHLGSRQIENSGEIDGRMSRSWDKVSSEANLSRPPSAMSNGPKERILLNKVEHIPVVRPSSDTLLYLNANSKTCSVM</sequence>
<keyword evidence="2" id="KW-0677">Repeat</keyword>
<feature type="domain" description="NACHT" evidence="3">
    <location>
        <begin position="400"/>
        <end position="531"/>
    </location>
</feature>
<dbReference type="SUPFAM" id="SSF50969">
    <property type="entry name" value="YVTN repeat-like/Quinoprotein amine dehydrogenase"/>
    <property type="match status" value="1"/>
</dbReference>
<dbReference type="EMBL" id="CACVKT020001362">
    <property type="protein sequence ID" value="CAC5367522.1"/>
    <property type="molecule type" value="Genomic_DNA"/>
</dbReference>
<dbReference type="Proteomes" id="UP000507470">
    <property type="component" value="Unassembled WGS sequence"/>
</dbReference>
<gene>
    <name evidence="4" type="ORF">MCOR_7398</name>
</gene>
<keyword evidence="5" id="KW-1185">Reference proteome</keyword>
<dbReference type="InterPro" id="IPR011044">
    <property type="entry name" value="Quino_amine_DH_bsu"/>
</dbReference>
<keyword evidence="1" id="KW-0853">WD repeat</keyword>
<dbReference type="Gene3D" id="2.130.10.10">
    <property type="entry name" value="YVTN repeat-like/Quinoprotein amine dehydrogenase"/>
    <property type="match status" value="2"/>
</dbReference>
<dbReference type="Gene3D" id="3.40.50.300">
    <property type="entry name" value="P-loop containing nucleotide triphosphate hydrolases"/>
    <property type="match status" value="1"/>
</dbReference>
<proteinExistence type="predicted"/>
<dbReference type="InterPro" id="IPR057588">
    <property type="entry name" value="NWD1/2-like_WH"/>
</dbReference>
<protein>
    <recommendedName>
        <fullName evidence="3">NACHT domain-containing protein</fullName>
    </recommendedName>
</protein>
<evidence type="ECO:0000313" key="5">
    <source>
        <dbReference type="Proteomes" id="UP000507470"/>
    </source>
</evidence>
<evidence type="ECO:0000259" key="3">
    <source>
        <dbReference type="PROSITE" id="PS50837"/>
    </source>
</evidence>
<dbReference type="InterPro" id="IPR052752">
    <property type="entry name" value="NACHT-WD_repeat"/>
</dbReference>
<reference evidence="4 5" key="1">
    <citation type="submission" date="2020-06" db="EMBL/GenBank/DDBJ databases">
        <authorList>
            <person name="Li R."/>
            <person name="Bekaert M."/>
        </authorList>
    </citation>
    <scope>NUCLEOTIDE SEQUENCE [LARGE SCALE GENOMIC DNA]</scope>
    <source>
        <strain evidence="5">wild</strain>
    </source>
</reference>
<organism evidence="4 5">
    <name type="scientific">Mytilus coruscus</name>
    <name type="common">Sea mussel</name>
    <dbReference type="NCBI Taxonomy" id="42192"/>
    <lineage>
        <taxon>Eukaryota</taxon>
        <taxon>Metazoa</taxon>
        <taxon>Spiralia</taxon>
        <taxon>Lophotrochozoa</taxon>
        <taxon>Mollusca</taxon>
        <taxon>Bivalvia</taxon>
        <taxon>Autobranchia</taxon>
        <taxon>Pteriomorphia</taxon>
        <taxon>Mytilida</taxon>
        <taxon>Mytiloidea</taxon>
        <taxon>Mytilidae</taxon>
        <taxon>Mytilinae</taxon>
        <taxon>Mytilus</taxon>
    </lineage>
</organism>
<dbReference type="InterPro" id="IPR027417">
    <property type="entry name" value="P-loop_NTPase"/>
</dbReference>
<dbReference type="SUPFAM" id="SSF50998">
    <property type="entry name" value="Quinoprotein alcohol dehydrogenase-like"/>
    <property type="match status" value="1"/>
</dbReference>
<evidence type="ECO:0000313" key="4">
    <source>
        <dbReference type="EMBL" id="CAC5367522.1"/>
    </source>
</evidence>
<dbReference type="OrthoDB" id="2325716at2759"/>
<dbReference type="PANTHER" id="PTHR19871">
    <property type="entry name" value="BETA TRANSDUCIN-RELATED PROTEIN"/>
    <property type="match status" value="1"/>
</dbReference>
<evidence type="ECO:0000256" key="2">
    <source>
        <dbReference type="ARBA" id="ARBA00022737"/>
    </source>
</evidence>
<dbReference type="InterPro" id="IPR007111">
    <property type="entry name" value="NACHT_NTPase"/>
</dbReference>
<dbReference type="Pfam" id="PF25469">
    <property type="entry name" value="WHD_NWD1"/>
    <property type="match status" value="1"/>
</dbReference>
<evidence type="ECO:0000256" key="1">
    <source>
        <dbReference type="ARBA" id="ARBA00022574"/>
    </source>
</evidence>